<gene>
    <name evidence="2" type="ORF">DFR64_2765</name>
</gene>
<organism evidence="2 3">
    <name type="scientific">Pelolinea submarina</name>
    <dbReference type="NCBI Taxonomy" id="913107"/>
    <lineage>
        <taxon>Bacteria</taxon>
        <taxon>Bacillati</taxon>
        <taxon>Chloroflexota</taxon>
        <taxon>Anaerolineae</taxon>
        <taxon>Anaerolineales</taxon>
        <taxon>Anaerolineaceae</taxon>
        <taxon>Pelolinea</taxon>
    </lineage>
</organism>
<keyword evidence="1" id="KW-0472">Membrane</keyword>
<proteinExistence type="predicted"/>
<reference evidence="2 3" key="1">
    <citation type="submission" date="2018-08" db="EMBL/GenBank/DDBJ databases">
        <title>Genomic Encyclopedia of Type Strains, Phase IV (KMG-IV): sequencing the most valuable type-strain genomes for metagenomic binning, comparative biology and taxonomic classification.</title>
        <authorList>
            <person name="Goeker M."/>
        </authorList>
    </citation>
    <scope>NUCLEOTIDE SEQUENCE [LARGE SCALE GENOMIC DNA]</scope>
    <source>
        <strain evidence="2 3">DSM 23923</strain>
    </source>
</reference>
<keyword evidence="3" id="KW-1185">Reference proteome</keyword>
<protein>
    <submittedName>
        <fullName evidence="2">Uncharacterized protein</fullName>
    </submittedName>
</protein>
<evidence type="ECO:0000256" key="1">
    <source>
        <dbReference type="SAM" id="Phobius"/>
    </source>
</evidence>
<keyword evidence="1" id="KW-1133">Transmembrane helix</keyword>
<dbReference type="AlphaFoldDB" id="A0A347ZWE1"/>
<evidence type="ECO:0000313" key="2">
    <source>
        <dbReference type="EMBL" id="REG05365.1"/>
    </source>
</evidence>
<comment type="caution">
    <text evidence="2">The sequence shown here is derived from an EMBL/GenBank/DDBJ whole genome shotgun (WGS) entry which is preliminary data.</text>
</comment>
<dbReference type="Proteomes" id="UP000256388">
    <property type="component" value="Unassembled WGS sequence"/>
</dbReference>
<name>A0A347ZWE1_9CHLR</name>
<keyword evidence="1" id="KW-0812">Transmembrane</keyword>
<dbReference type="EMBL" id="QUMS01000005">
    <property type="protein sequence ID" value="REG05365.1"/>
    <property type="molecule type" value="Genomic_DNA"/>
</dbReference>
<evidence type="ECO:0000313" key="3">
    <source>
        <dbReference type="Proteomes" id="UP000256388"/>
    </source>
</evidence>
<feature type="transmembrane region" description="Helical" evidence="1">
    <location>
        <begin position="6"/>
        <end position="26"/>
    </location>
</feature>
<accession>A0A347ZWE1</accession>
<dbReference type="RefSeq" id="WP_116226034.1">
    <property type="nucleotide sequence ID" value="NZ_AP018437.1"/>
</dbReference>
<sequence>MDIKTILTIGFYLLILWYVIFLAGTFQFRSLKRKTEILVLENVKAQAEISPATCEEIYQAIYPKWCEMVRTSAYFIPSKSELRPISASIQNVEARLNFSSQWINAYLEKQGLTNLH</sequence>